<keyword evidence="3" id="KW-0436">Ligase</keyword>
<comment type="pathway">
    <text evidence="9">Amino-acid biosynthesis.</text>
</comment>
<dbReference type="FunFam" id="3.30.1490.20:FF:000025">
    <property type="entry name" value="Alpha-aminoadipate--LysW ligase LysX protein"/>
    <property type="match status" value="1"/>
</dbReference>
<evidence type="ECO:0000256" key="8">
    <source>
        <dbReference type="ARBA" id="ARBA00022842"/>
    </source>
</evidence>
<keyword evidence="7 10" id="KW-0067">ATP-binding</keyword>
<dbReference type="InterPro" id="IPR013815">
    <property type="entry name" value="ATP_grasp_subdomain_1"/>
</dbReference>
<evidence type="ECO:0000256" key="9">
    <source>
        <dbReference type="ARBA" id="ARBA00029440"/>
    </source>
</evidence>
<dbReference type="GO" id="GO:0046872">
    <property type="term" value="F:metal ion binding"/>
    <property type="evidence" value="ECO:0007669"/>
    <property type="project" value="UniProtKB-KW"/>
</dbReference>
<dbReference type="SUPFAM" id="SSF52440">
    <property type="entry name" value="PreATP-grasp domain"/>
    <property type="match status" value="1"/>
</dbReference>
<dbReference type="PANTHER" id="PTHR21621:SF0">
    <property type="entry name" value="BETA-CITRYLGLUTAMATE SYNTHASE B-RELATED"/>
    <property type="match status" value="1"/>
</dbReference>
<keyword evidence="6 10" id="KW-0547">Nucleotide-binding</keyword>
<accession>A0A8J6TDE5</accession>
<dbReference type="GO" id="GO:0005737">
    <property type="term" value="C:cytoplasm"/>
    <property type="evidence" value="ECO:0007669"/>
    <property type="project" value="TreeGrafter"/>
</dbReference>
<evidence type="ECO:0000256" key="4">
    <source>
        <dbReference type="ARBA" id="ARBA00022605"/>
    </source>
</evidence>
<reference evidence="12 13" key="1">
    <citation type="submission" date="2020-08" db="EMBL/GenBank/DDBJ databases">
        <title>Bridging the membrane lipid divide: bacteria of the FCB group superphylum have the potential to synthesize archaeal ether lipids.</title>
        <authorList>
            <person name="Villanueva L."/>
            <person name="Von Meijenfeldt F.A.B."/>
            <person name="Westbye A.B."/>
            <person name="Yadav S."/>
            <person name="Hopmans E.C."/>
            <person name="Dutilh B.E."/>
            <person name="Sinninghe Damste J.S."/>
        </authorList>
    </citation>
    <scope>NUCLEOTIDE SEQUENCE [LARGE SCALE GENOMIC DNA]</scope>
    <source>
        <strain evidence="12">NIOZ-UU36</strain>
    </source>
</reference>
<dbReference type="GO" id="GO:0018169">
    <property type="term" value="F:ribosomal S6-glutamic acid ligase activity"/>
    <property type="evidence" value="ECO:0007669"/>
    <property type="project" value="TreeGrafter"/>
</dbReference>
<evidence type="ECO:0000259" key="11">
    <source>
        <dbReference type="PROSITE" id="PS50975"/>
    </source>
</evidence>
<dbReference type="Proteomes" id="UP000614469">
    <property type="component" value="Unassembled WGS sequence"/>
</dbReference>
<dbReference type="InterPro" id="IPR011761">
    <property type="entry name" value="ATP-grasp"/>
</dbReference>
<keyword evidence="4" id="KW-0028">Amino-acid biosynthesis</keyword>
<dbReference type="PROSITE" id="PS50975">
    <property type="entry name" value="ATP_GRASP"/>
    <property type="match status" value="1"/>
</dbReference>
<dbReference type="GO" id="GO:0005524">
    <property type="term" value="F:ATP binding"/>
    <property type="evidence" value="ECO:0007669"/>
    <property type="project" value="UniProtKB-UniRule"/>
</dbReference>
<comment type="similarity">
    <text evidence="2">Belongs to the RimK family. LysX subfamily.</text>
</comment>
<dbReference type="NCBIfam" id="TIGR00768">
    <property type="entry name" value="rimK_fam"/>
    <property type="match status" value="1"/>
</dbReference>
<feature type="domain" description="ATP-grasp" evidence="11">
    <location>
        <begin position="97"/>
        <end position="281"/>
    </location>
</feature>
<evidence type="ECO:0000313" key="13">
    <source>
        <dbReference type="Proteomes" id="UP000614469"/>
    </source>
</evidence>
<evidence type="ECO:0000256" key="7">
    <source>
        <dbReference type="ARBA" id="ARBA00022840"/>
    </source>
</evidence>
<evidence type="ECO:0000256" key="2">
    <source>
        <dbReference type="ARBA" id="ARBA00006239"/>
    </source>
</evidence>
<dbReference type="NCBIfam" id="TIGR02144">
    <property type="entry name" value="LysX_arch"/>
    <property type="match status" value="1"/>
</dbReference>
<evidence type="ECO:0000256" key="1">
    <source>
        <dbReference type="ARBA" id="ARBA00001946"/>
    </source>
</evidence>
<dbReference type="Gene3D" id="3.40.50.20">
    <property type="match status" value="1"/>
</dbReference>
<dbReference type="InterPro" id="IPR054562">
    <property type="entry name" value="LysX/ArgX_preATP_grasp"/>
</dbReference>
<evidence type="ECO:0000256" key="6">
    <source>
        <dbReference type="ARBA" id="ARBA00022741"/>
    </source>
</evidence>
<dbReference type="Gene3D" id="3.30.1490.20">
    <property type="entry name" value="ATP-grasp fold, A domain"/>
    <property type="match status" value="1"/>
</dbReference>
<keyword evidence="5" id="KW-0479">Metal-binding</keyword>
<dbReference type="GO" id="GO:0009085">
    <property type="term" value="P:lysine biosynthetic process"/>
    <property type="evidence" value="ECO:0007669"/>
    <property type="project" value="InterPro"/>
</dbReference>
<evidence type="ECO:0000256" key="10">
    <source>
        <dbReference type="PROSITE-ProRule" id="PRU00409"/>
    </source>
</evidence>
<dbReference type="Gene3D" id="3.30.470.20">
    <property type="entry name" value="ATP-grasp fold, B domain"/>
    <property type="match status" value="1"/>
</dbReference>
<dbReference type="EMBL" id="JACNJN010000022">
    <property type="protein sequence ID" value="MBC8333731.1"/>
    <property type="molecule type" value="Genomic_DNA"/>
</dbReference>
<name>A0A8J6TDE5_9CHLR</name>
<dbReference type="Pfam" id="PF22626">
    <property type="entry name" value="LysX_preATP_grasp"/>
    <property type="match status" value="1"/>
</dbReference>
<gene>
    <name evidence="12" type="primary">lysX</name>
    <name evidence="12" type="ORF">H8E29_00545</name>
</gene>
<dbReference type="InterPro" id="IPR011870">
    <property type="entry name" value="LysX_arch"/>
</dbReference>
<dbReference type="InterPro" id="IPR016185">
    <property type="entry name" value="PreATP-grasp_dom_sf"/>
</dbReference>
<comment type="cofactor">
    <cofactor evidence="1">
        <name>Mg(2+)</name>
        <dbReference type="ChEBI" id="CHEBI:18420"/>
    </cofactor>
</comment>
<protein>
    <submittedName>
        <fullName evidence="12">Lysine biosynthesis protein LysX</fullName>
    </submittedName>
</protein>
<evidence type="ECO:0000313" key="12">
    <source>
        <dbReference type="EMBL" id="MBC8333731.1"/>
    </source>
</evidence>
<dbReference type="InterPro" id="IPR013651">
    <property type="entry name" value="ATP-grasp_RimK-type"/>
</dbReference>
<dbReference type="AlphaFoldDB" id="A0A8J6TDE5"/>
<dbReference type="SUPFAM" id="SSF56059">
    <property type="entry name" value="Glutathione synthetase ATP-binding domain-like"/>
    <property type="match status" value="1"/>
</dbReference>
<comment type="caution">
    <text evidence="12">The sequence shown here is derived from an EMBL/GenBank/DDBJ whole genome shotgun (WGS) entry which is preliminary data.</text>
</comment>
<dbReference type="InterPro" id="IPR004666">
    <property type="entry name" value="Rp_bS6_RimK/Lys_biosynth_LsyX"/>
</dbReference>
<evidence type="ECO:0000256" key="3">
    <source>
        <dbReference type="ARBA" id="ARBA00022598"/>
    </source>
</evidence>
<evidence type="ECO:0000256" key="5">
    <source>
        <dbReference type="ARBA" id="ARBA00022723"/>
    </source>
</evidence>
<proteinExistence type="inferred from homology"/>
<keyword evidence="8" id="KW-0460">Magnesium</keyword>
<organism evidence="12 13">
    <name type="scientific">Candidatus Desulfolinea nitratireducens</name>
    <dbReference type="NCBI Taxonomy" id="2841698"/>
    <lineage>
        <taxon>Bacteria</taxon>
        <taxon>Bacillati</taxon>
        <taxon>Chloroflexota</taxon>
        <taxon>Anaerolineae</taxon>
        <taxon>Anaerolineales</taxon>
        <taxon>Anaerolineales incertae sedis</taxon>
        <taxon>Candidatus Desulfolinea</taxon>
    </lineage>
</organism>
<dbReference type="PANTHER" id="PTHR21621">
    <property type="entry name" value="RIBOSOMAL PROTEIN S6 MODIFICATION PROTEIN"/>
    <property type="match status" value="1"/>
</dbReference>
<sequence length="291" mass="32585">MAKQRKIGVLYSRVRVEEKWIFAVLEQRGIDYDRLDDRNISFDLNDPDPWLKYDAILERSISYARGLYSTRILNAWGIPTVNTALVAEVCGNKLATVTALASAKVPQPETRVAYTVEAALEAIEEMGYPIVLKPMVGSWGRLLAKINDRDAAEAVLEHKSVLGSYEHSIFYIQEYIDKPDRDIRVLVVNDEPVTAIYRHSPHWITNTARGGQGEICPLTPELTKICQDAARSVGGGLLAVDIIEHPERGYLVNEINHTMEFHTAAPTTGVDVPNLIVDYLMSVARQEIEVL</sequence>
<dbReference type="GO" id="GO:0009432">
    <property type="term" value="P:SOS response"/>
    <property type="evidence" value="ECO:0007669"/>
    <property type="project" value="TreeGrafter"/>
</dbReference>
<dbReference type="Pfam" id="PF08443">
    <property type="entry name" value="RimK"/>
    <property type="match status" value="1"/>
</dbReference>